<proteinExistence type="predicted"/>
<dbReference type="InterPro" id="IPR035198">
    <property type="entry name" value="SU10_MCP"/>
</dbReference>
<dbReference type="Pfam" id="PF17236">
    <property type="entry name" value="SU10_MCP"/>
    <property type="match status" value="1"/>
</dbReference>
<protein>
    <submittedName>
        <fullName evidence="1">Major capsid protein</fullName>
    </submittedName>
</protein>
<accession>A0A8S5MM62</accession>
<evidence type="ECO:0000313" key="1">
    <source>
        <dbReference type="EMBL" id="DAD83469.1"/>
    </source>
</evidence>
<reference evidence="1" key="1">
    <citation type="journal article" date="2021" name="Proc. Natl. Acad. Sci. U.S.A.">
        <title>A Catalog of Tens of Thousands of Viruses from Human Metagenomes Reveals Hidden Associations with Chronic Diseases.</title>
        <authorList>
            <person name="Tisza M.J."/>
            <person name="Buck C.B."/>
        </authorList>
    </citation>
    <scope>NUCLEOTIDE SEQUENCE</scope>
    <source>
        <strain evidence="1">Ctxc31</strain>
    </source>
</reference>
<sequence>MELYDYTGGAVSGMLEDIDAAEILKAMEAGLKTGMQYDNQISNGGGLKVESLDSVLKVLGNRLNQLVVLNEMPKHKIDNTVHQYNQLYKYGEEVGIFNMEGETPEETDSQYIRKSVITKFMGVTGQVTHPAMLAKLAGGMNMYTKEVQNKTILLQTILDQRLIDADSAAVPEQFDGIFRQHMLGVNQADGGSYEGKTSEQLLDDYFGSAAVINADGNVLNDSLVEDAADSVVNVYNGYIDRIVSSPKVFNDYVKLFHESKRVIVGMRDSVTGATMGQSVNDITTQFGKVAVKNDKFFDVRKSIRVGKTASSPKAPITPVADAAPAAVVNNDTKTMFGKHAGSYGYLVTAKNRYGESAPLNLTLAAALAVAASQSVDLQFTAGVGGAYQPTCFVIYRTVKDAALNATTEYYPLFEVPVNQLANGWDGAAAGKVRDRNRFIAGTKSALVYYNDDQINEYLQFADTMKMDFAITAPSRRFAILNYGTPVLYQPAKICRVINIGTIGL</sequence>
<dbReference type="EMBL" id="BK014938">
    <property type="protein sequence ID" value="DAD83469.1"/>
    <property type="molecule type" value="Genomic_DNA"/>
</dbReference>
<name>A0A8S5MM62_9CAUD</name>
<organism evidence="1">
    <name type="scientific">Siphoviridae sp. ctxc31</name>
    <dbReference type="NCBI Taxonomy" id="2826520"/>
    <lineage>
        <taxon>Viruses</taxon>
        <taxon>Duplodnaviria</taxon>
        <taxon>Heunggongvirae</taxon>
        <taxon>Uroviricota</taxon>
        <taxon>Caudoviricetes</taxon>
    </lineage>
</organism>